<dbReference type="InterPro" id="IPR042120">
    <property type="entry name" value="MutL_C_dimsub"/>
</dbReference>
<dbReference type="InterPro" id="IPR020667">
    <property type="entry name" value="DNA_mismatch_repair_MutL"/>
</dbReference>
<dbReference type="HAMAP" id="MF_00149">
    <property type="entry name" value="DNA_mis_repair"/>
    <property type="match status" value="1"/>
</dbReference>
<keyword evidence="4 5" id="KW-0234">DNA repair</keyword>
<dbReference type="InterPro" id="IPR002099">
    <property type="entry name" value="MutL/Mlh/PMS"/>
</dbReference>
<dbReference type="OrthoDB" id="9763467at2"/>
<accession>A0A239AZY6</accession>
<dbReference type="AlphaFoldDB" id="A0A239AZY6"/>
<dbReference type="InterPro" id="IPR042121">
    <property type="entry name" value="MutL_C_regsub"/>
</dbReference>
<dbReference type="Gene3D" id="3.30.230.10">
    <property type="match status" value="1"/>
</dbReference>
<dbReference type="SUPFAM" id="SSF55874">
    <property type="entry name" value="ATPase domain of HSP90 chaperone/DNA topoisomerase II/histidine kinase"/>
    <property type="match status" value="1"/>
</dbReference>
<evidence type="ECO:0000256" key="2">
    <source>
        <dbReference type="ARBA" id="ARBA00021975"/>
    </source>
</evidence>
<dbReference type="Proteomes" id="UP000198324">
    <property type="component" value="Unassembled WGS sequence"/>
</dbReference>
<dbReference type="CDD" id="cd00782">
    <property type="entry name" value="MutL_Trans"/>
    <property type="match status" value="1"/>
</dbReference>
<dbReference type="Pfam" id="PF13589">
    <property type="entry name" value="HATPase_c_3"/>
    <property type="match status" value="1"/>
</dbReference>
<evidence type="ECO:0000259" key="7">
    <source>
        <dbReference type="SMART" id="SM00853"/>
    </source>
</evidence>
<gene>
    <name evidence="5" type="primary">mutL</name>
    <name evidence="9" type="ORF">SAMN04488503_2304</name>
</gene>
<dbReference type="GO" id="GO:0030983">
    <property type="term" value="F:mismatched DNA binding"/>
    <property type="evidence" value="ECO:0007669"/>
    <property type="project" value="InterPro"/>
</dbReference>
<feature type="region of interest" description="Disordered" evidence="6">
    <location>
        <begin position="344"/>
        <end position="371"/>
    </location>
</feature>
<sequence>MTRQPITLLPDTLRNQIAAGEVVERPASVLKELVENSLDAGATRIDVVIEGGGASVLQVTDDGQGIPAGELALAVTRHATSKLKTAADLFTVTSFGFRGEALPSIASVSHLLLTSRAREAAEAASLEVDQGVLKAEGPAALACGTRVEMRRLFSGTPARLKFLRSEATEAKRCQEALMRMALARPDVAFSLVSGGRELFRLPGGQDLAGRLARFWPPQVTEGLVKFRREKDGMTAHGLAGSPCHAQNRADRMFFYVNSRPVQDRLLMRAAREAYKGRLLSGEYPQLALFLELPPEEVDVNVHPAKTEVRFRDESAVFSLVRWALEPVAGSAALAEPGGGYAAAGASPAWGGAGASRPSAAPGGTSPWLGRGDESAPARLRAYASFLSPEAEREVPLPLTPPAPSVERFPSDRSGAAADQAAASLGAAAPRALQRENLEYLGQVADTYLVLRQGGAHGRLVIVDQHAAHERVILEGMRRARAAGHTQPLAVPLPLSLHPSEALRLEELAGELREVGYLLERDGDVLLLSGVPPTLATGRAVQHLREILAEQSDGLTSLWTLLSCKSAIKAGQPLATDEALALLEAWLDAPEREHCPHGRPVVASFGESELERLFKRT</sequence>
<feature type="domain" description="DNA mismatch repair protein S5" evidence="8">
    <location>
        <begin position="211"/>
        <end position="325"/>
    </location>
</feature>
<protein>
    <recommendedName>
        <fullName evidence="2 5">DNA mismatch repair protein MutL</fullName>
    </recommendedName>
</protein>
<evidence type="ECO:0000259" key="8">
    <source>
        <dbReference type="SMART" id="SM01340"/>
    </source>
</evidence>
<dbReference type="SMART" id="SM01340">
    <property type="entry name" value="DNA_mis_repair"/>
    <property type="match status" value="1"/>
</dbReference>
<feature type="region of interest" description="Disordered" evidence="6">
    <location>
        <begin position="392"/>
        <end position="419"/>
    </location>
</feature>
<dbReference type="Gene3D" id="3.30.1540.20">
    <property type="entry name" value="MutL, C-terminal domain, dimerisation subdomain"/>
    <property type="match status" value="1"/>
</dbReference>
<evidence type="ECO:0000313" key="10">
    <source>
        <dbReference type="Proteomes" id="UP000198324"/>
    </source>
</evidence>
<dbReference type="SUPFAM" id="SSF118116">
    <property type="entry name" value="DNA mismatch repair protein MutL"/>
    <property type="match status" value="1"/>
</dbReference>
<dbReference type="GO" id="GO:0016887">
    <property type="term" value="F:ATP hydrolysis activity"/>
    <property type="evidence" value="ECO:0007669"/>
    <property type="project" value="InterPro"/>
</dbReference>
<dbReference type="PANTHER" id="PTHR10073:SF12">
    <property type="entry name" value="DNA MISMATCH REPAIR PROTEIN MLH1"/>
    <property type="match status" value="1"/>
</dbReference>
<dbReference type="InterPro" id="IPR037198">
    <property type="entry name" value="MutL_C_sf"/>
</dbReference>
<dbReference type="InterPro" id="IPR014790">
    <property type="entry name" value="MutL_C"/>
</dbReference>
<dbReference type="InterPro" id="IPR036890">
    <property type="entry name" value="HATPase_C_sf"/>
</dbReference>
<feature type="compositionally biased region" description="Low complexity" evidence="6">
    <location>
        <begin position="344"/>
        <end position="366"/>
    </location>
</feature>
<evidence type="ECO:0000256" key="4">
    <source>
        <dbReference type="ARBA" id="ARBA00023204"/>
    </source>
</evidence>
<dbReference type="GO" id="GO:0005524">
    <property type="term" value="F:ATP binding"/>
    <property type="evidence" value="ECO:0007669"/>
    <property type="project" value="InterPro"/>
</dbReference>
<dbReference type="Pfam" id="PF01119">
    <property type="entry name" value="DNA_mis_repair"/>
    <property type="match status" value="1"/>
</dbReference>
<evidence type="ECO:0000313" key="9">
    <source>
        <dbReference type="EMBL" id="SNS00594.1"/>
    </source>
</evidence>
<reference evidence="9 10" key="1">
    <citation type="submission" date="2017-06" db="EMBL/GenBank/DDBJ databases">
        <authorList>
            <person name="Kim H.J."/>
            <person name="Triplett B.A."/>
        </authorList>
    </citation>
    <scope>NUCLEOTIDE SEQUENCE [LARGE SCALE GENOMIC DNA]</scope>
    <source>
        <strain evidence="9 10">DSM 13116</strain>
    </source>
</reference>
<evidence type="ECO:0000256" key="3">
    <source>
        <dbReference type="ARBA" id="ARBA00022763"/>
    </source>
</evidence>
<evidence type="ECO:0000256" key="1">
    <source>
        <dbReference type="ARBA" id="ARBA00006082"/>
    </source>
</evidence>
<dbReference type="PROSITE" id="PS00058">
    <property type="entry name" value="DNA_MISMATCH_REPAIR_1"/>
    <property type="match status" value="1"/>
</dbReference>
<proteinExistence type="inferred from homology"/>
<dbReference type="SMART" id="SM00853">
    <property type="entry name" value="MutL_C"/>
    <property type="match status" value="1"/>
</dbReference>
<name>A0A239AZY6_9BACT</name>
<evidence type="ECO:0000256" key="5">
    <source>
        <dbReference type="HAMAP-Rule" id="MF_00149"/>
    </source>
</evidence>
<dbReference type="InterPro" id="IPR014762">
    <property type="entry name" value="DNA_mismatch_repair_CS"/>
</dbReference>
<dbReference type="SUPFAM" id="SSF54211">
    <property type="entry name" value="Ribosomal protein S5 domain 2-like"/>
    <property type="match status" value="1"/>
</dbReference>
<dbReference type="Pfam" id="PF08676">
    <property type="entry name" value="MutL_C"/>
    <property type="match status" value="1"/>
</dbReference>
<dbReference type="CDD" id="cd16926">
    <property type="entry name" value="HATPase_MutL-MLH-PMS-like"/>
    <property type="match status" value="1"/>
</dbReference>
<keyword evidence="10" id="KW-1185">Reference proteome</keyword>
<evidence type="ECO:0000256" key="6">
    <source>
        <dbReference type="SAM" id="MobiDB-lite"/>
    </source>
</evidence>
<organism evidence="9 10">
    <name type="scientific">Humidesulfovibrio mexicanus</name>
    <dbReference type="NCBI Taxonomy" id="147047"/>
    <lineage>
        <taxon>Bacteria</taxon>
        <taxon>Pseudomonadati</taxon>
        <taxon>Thermodesulfobacteriota</taxon>
        <taxon>Desulfovibrionia</taxon>
        <taxon>Desulfovibrionales</taxon>
        <taxon>Desulfovibrionaceae</taxon>
        <taxon>Humidesulfovibrio</taxon>
    </lineage>
</organism>
<comment type="function">
    <text evidence="5">This protein is involved in the repair of mismatches in DNA. It is required for dam-dependent methyl-directed DNA mismatch repair. May act as a 'molecular matchmaker', a protein that promotes the formation of a stable complex between two or more DNA-binding proteins in an ATP-dependent manner without itself being part of a final effector complex.</text>
</comment>
<dbReference type="InterPro" id="IPR020568">
    <property type="entry name" value="Ribosomal_Su5_D2-typ_SF"/>
</dbReference>
<dbReference type="Gene3D" id="3.30.1370.100">
    <property type="entry name" value="MutL, C-terminal domain, regulatory subdomain"/>
    <property type="match status" value="1"/>
</dbReference>
<dbReference type="GO" id="GO:0140664">
    <property type="term" value="F:ATP-dependent DNA damage sensor activity"/>
    <property type="evidence" value="ECO:0007669"/>
    <property type="project" value="InterPro"/>
</dbReference>
<feature type="domain" description="MutL C-terminal dimerisation" evidence="7">
    <location>
        <begin position="439"/>
        <end position="573"/>
    </location>
</feature>
<dbReference type="GO" id="GO:0006298">
    <property type="term" value="P:mismatch repair"/>
    <property type="evidence" value="ECO:0007669"/>
    <property type="project" value="UniProtKB-UniRule"/>
</dbReference>
<dbReference type="RefSeq" id="WP_089274506.1">
    <property type="nucleotide sequence ID" value="NZ_FZOC01000004.1"/>
</dbReference>
<keyword evidence="3 5" id="KW-0227">DNA damage</keyword>
<dbReference type="InterPro" id="IPR038973">
    <property type="entry name" value="MutL/Mlh/Pms-like"/>
</dbReference>
<dbReference type="NCBIfam" id="TIGR00585">
    <property type="entry name" value="mutl"/>
    <property type="match status" value="1"/>
</dbReference>
<dbReference type="InterPro" id="IPR013507">
    <property type="entry name" value="DNA_mismatch_S5_2-like"/>
</dbReference>
<comment type="similarity">
    <text evidence="1 5">Belongs to the DNA mismatch repair MutL/HexB family.</text>
</comment>
<dbReference type="GO" id="GO:0032300">
    <property type="term" value="C:mismatch repair complex"/>
    <property type="evidence" value="ECO:0007669"/>
    <property type="project" value="InterPro"/>
</dbReference>
<dbReference type="InterPro" id="IPR014721">
    <property type="entry name" value="Ribsml_uS5_D2-typ_fold_subgr"/>
</dbReference>
<dbReference type="PANTHER" id="PTHR10073">
    <property type="entry name" value="DNA MISMATCH REPAIR PROTEIN MLH, PMS, MUTL"/>
    <property type="match status" value="1"/>
</dbReference>
<dbReference type="EMBL" id="FZOC01000004">
    <property type="protein sequence ID" value="SNS00594.1"/>
    <property type="molecule type" value="Genomic_DNA"/>
</dbReference>
<dbReference type="Gene3D" id="3.30.565.10">
    <property type="entry name" value="Histidine kinase-like ATPase, C-terminal domain"/>
    <property type="match status" value="1"/>
</dbReference>
<dbReference type="FunFam" id="3.30.565.10:FF:000003">
    <property type="entry name" value="DNA mismatch repair endonuclease MutL"/>
    <property type="match status" value="1"/>
</dbReference>